<dbReference type="EMBL" id="WNKQ01000019">
    <property type="protein sequence ID" value="KAF5845554.1"/>
    <property type="molecule type" value="Genomic_DNA"/>
</dbReference>
<evidence type="ECO:0000313" key="3">
    <source>
        <dbReference type="Proteomes" id="UP000624244"/>
    </source>
</evidence>
<organism evidence="2 3">
    <name type="scientific">Cochliobolus sativus</name>
    <name type="common">Common root rot and spot blotch fungus</name>
    <name type="synonym">Bipolaris sorokiniana</name>
    <dbReference type="NCBI Taxonomy" id="45130"/>
    <lineage>
        <taxon>Eukaryota</taxon>
        <taxon>Fungi</taxon>
        <taxon>Dikarya</taxon>
        <taxon>Ascomycota</taxon>
        <taxon>Pezizomycotina</taxon>
        <taxon>Dothideomycetes</taxon>
        <taxon>Pleosporomycetidae</taxon>
        <taxon>Pleosporales</taxon>
        <taxon>Pleosporineae</taxon>
        <taxon>Pleosporaceae</taxon>
        <taxon>Bipolaris</taxon>
    </lineage>
</organism>
<dbReference type="AlphaFoldDB" id="A0A8H5ZC68"/>
<name>A0A8H5ZC68_COCSA</name>
<dbReference type="SUPFAM" id="SSF53901">
    <property type="entry name" value="Thiolase-like"/>
    <property type="match status" value="1"/>
</dbReference>
<evidence type="ECO:0000313" key="2">
    <source>
        <dbReference type="EMBL" id="KAF5845554.1"/>
    </source>
</evidence>
<evidence type="ECO:0000259" key="1">
    <source>
        <dbReference type="Pfam" id="PF00109"/>
    </source>
</evidence>
<dbReference type="Proteomes" id="UP000624244">
    <property type="component" value="Unassembled WGS sequence"/>
</dbReference>
<dbReference type="Pfam" id="PF00109">
    <property type="entry name" value="ketoacyl-synt"/>
    <property type="match status" value="1"/>
</dbReference>
<accession>A0A8H5ZC68</accession>
<dbReference type="InterPro" id="IPR014030">
    <property type="entry name" value="Ketoacyl_synth_N"/>
</dbReference>
<feature type="domain" description="Beta-ketoacyl synthase-like N-terminal" evidence="1">
    <location>
        <begin position="17"/>
        <end position="58"/>
    </location>
</feature>
<comment type="caution">
    <text evidence="2">The sequence shown here is derived from an EMBL/GenBank/DDBJ whole genome shotgun (WGS) entry which is preliminary data.</text>
</comment>
<gene>
    <name evidence="2" type="ORF">GGP41_003063</name>
</gene>
<dbReference type="GO" id="GO:0016746">
    <property type="term" value="F:acyltransferase activity"/>
    <property type="evidence" value="ECO:0007669"/>
    <property type="project" value="InterPro"/>
</dbReference>
<dbReference type="Gene3D" id="3.40.47.10">
    <property type="match status" value="1"/>
</dbReference>
<sequence>MFAQINIMLIIDASLESAIAVTGAAYRLPKANDLEELWNLLSAGISTYEEIRLDRFSRNAE</sequence>
<proteinExistence type="predicted"/>
<reference evidence="2" key="1">
    <citation type="submission" date="2019-11" db="EMBL/GenBank/DDBJ databases">
        <title>Bipolaris sorokiniana Genome sequencing.</title>
        <authorList>
            <person name="Wang H."/>
        </authorList>
    </citation>
    <scope>NUCLEOTIDE SEQUENCE</scope>
</reference>
<protein>
    <recommendedName>
        <fullName evidence="1">Beta-ketoacyl synthase-like N-terminal domain-containing protein</fullName>
    </recommendedName>
</protein>
<dbReference type="InterPro" id="IPR016039">
    <property type="entry name" value="Thiolase-like"/>
</dbReference>